<protein>
    <submittedName>
        <fullName evidence="1">Uncharacterized protein</fullName>
    </submittedName>
</protein>
<evidence type="ECO:0000313" key="1">
    <source>
        <dbReference type="EMBL" id="CKS08475.1"/>
    </source>
</evidence>
<reference evidence="3 4" key="2">
    <citation type="submission" date="2015-03" db="EMBL/GenBank/DDBJ databases">
        <authorList>
            <consortium name="Pathogen Informatics"/>
        </authorList>
    </citation>
    <scope>NUCLEOTIDE SEQUENCE [LARGE SCALE GENOMIC DNA]</scope>
    <source>
        <strain evidence="1 4">Bir 187</strain>
        <strain evidence="3">N09902308</strain>
    </source>
</reference>
<name>A0A655A2L0_MYCTX</name>
<accession>A0A655A2L0</accession>
<dbReference type="EMBL" id="CNFU01000557">
    <property type="protein sequence ID" value="CKS08475.1"/>
    <property type="molecule type" value="Genomic_DNA"/>
</dbReference>
<gene>
    <name evidence="2" type="ORF">ERS007739_04522</name>
    <name evidence="1" type="ORF">ERS027661_02564</name>
</gene>
<evidence type="ECO:0000313" key="3">
    <source>
        <dbReference type="Proteomes" id="UP000039021"/>
    </source>
</evidence>
<sequence length="67" mass="6878">MIPMVGVRGVRSASSERIAGCKASMAGLCGATSILTRLANRSLARTRVINSSICSVGPAITVCRGEL</sequence>
<dbReference type="EMBL" id="CSBK01002869">
    <property type="protein sequence ID" value="CPA32734.1"/>
    <property type="molecule type" value="Genomic_DNA"/>
</dbReference>
<dbReference type="Proteomes" id="UP000039021">
    <property type="component" value="Unassembled WGS sequence"/>
</dbReference>
<dbReference type="AlphaFoldDB" id="A0A655A2L0"/>
<evidence type="ECO:0000313" key="2">
    <source>
        <dbReference type="EMBL" id="CPA32734.1"/>
    </source>
</evidence>
<dbReference type="Proteomes" id="UP000049023">
    <property type="component" value="Unassembled WGS sequence"/>
</dbReference>
<reference evidence="2" key="1">
    <citation type="submission" date="2015-03" db="EMBL/GenBank/DDBJ databases">
        <authorList>
            <consortium name="Pathogen Informatics"/>
            <person name="Murphy D."/>
        </authorList>
    </citation>
    <scope>NUCLEOTIDE SEQUENCE</scope>
    <source>
        <strain evidence="2">N09902308</strain>
    </source>
</reference>
<organism evidence="1 4">
    <name type="scientific">Mycobacterium tuberculosis</name>
    <dbReference type="NCBI Taxonomy" id="1773"/>
    <lineage>
        <taxon>Bacteria</taxon>
        <taxon>Bacillati</taxon>
        <taxon>Actinomycetota</taxon>
        <taxon>Actinomycetes</taxon>
        <taxon>Mycobacteriales</taxon>
        <taxon>Mycobacteriaceae</taxon>
        <taxon>Mycobacterium</taxon>
        <taxon>Mycobacterium tuberculosis complex</taxon>
    </lineage>
</organism>
<evidence type="ECO:0000313" key="4">
    <source>
        <dbReference type="Proteomes" id="UP000049023"/>
    </source>
</evidence>
<proteinExistence type="predicted"/>